<feature type="region of interest" description="Disordered" evidence="1">
    <location>
        <begin position="80"/>
        <end position="99"/>
    </location>
</feature>
<proteinExistence type="predicted"/>
<accession>A0AAN8FAD4</accession>
<dbReference type="EMBL" id="WIXE01012439">
    <property type="protein sequence ID" value="KAK5975915.1"/>
    <property type="molecule type" value="Genomic_DNA"/>
</dbReference>
<dbReference type="Proteomes" id="UP001331761">
    <property type="component" value="Unassembled WGS sequence"/>
</dbReference>
<feature type="non-terminal residue" evidence="2">
    <location>
        <position position="1"/>
    </location>
</feature>
<comment type="caution">
    <text evidence="2">The sequence shown here is derived from an EMBL/GenBank/DDBJ whole genome shotgun (WGS) entry which is preliminary data.</text>
</comment>
<sequence length="125" mass="14012">FVNDDAVVRQVTDLIRNGPQFLCWMTRRSLGGGGAGKEPPRAPLWEVDDVIPFQRANLTSEPRKEMISDLQKNTVVTARASKRRRKAAEDLVGSSDPGKKQTKILQFGILQYKKKRSDSAVRTSE</sequence>
<evidence type="ECO:0000313" key="3">
    <source>
        <dbReference type="Proteomes" id="UP001331761"/>
    </source>
</evidence>
<reference evidence="2 3" key="1">
    <citation type="submission" date="2019-10" db="EMBL/GenBank/DDBJ databases">
        <title>Assembly and Annotation for the nematode Trichostrongylus colubriformis.</title>
        <authorList>
            <person name="Martin J."/>
        </authorList>
    </citation>
    <scope>NUCLEOTIDE SEQUENCE [LARGE SCALE GENOMIC DNA]</scope>
    <source>
        <strain evidence="2">G859</strain>
        <tissue evidence="2">Whole worm</tissue>
    </source>
</reference>
<gene>
    <name evidence="2" type="ORF">GCK32_013716</name>
</gene>
<keyword evidence="3" id="KW-1185">Reference proteome</keyword>
<evidence type="ECO:0000313" key="2">
    <source>
        <dbReference type="EMBL" id="KAK5975915.1"/>
    </source>
</evidence>
<dbReference type="AlphaFoldDB" id="A0AAN8FAD4"/>
<name>A0AAN8FAD4_TRICO</name>
<organism evidence="2 3">
    <name type="scientific">Trichostrongylus colubriformis</name>
    <name type="common">Black scour worm</name>
    <dbReference type="NCBI Taxonomy" id="6319"/>
    <lineage>
        <taxon>Eukaryota</taxon>
        <taxon>Metazoa</taxon>
        <taxon>Ecdysozoa</taxon>
        <taxon>Nematoda</taxon>
        <taxon>Chromadorea</taxon>
        <taxon>Rhabditida</taxon>
        <taxon>Rhabditina</taxon>
        <taxon>Rhabditomorpha</taxon>
        <taxon>Strongyloidea</taxon>
        <taxon>Trichostrongylidae</taxon>
        <taxon>Trichostrongylus</taxon>
    </lineage>
</organism>
<evidence type="ECO:0000256" key="1">
    <source>
        <dbReference type="SAM" id="MobiDB-lite"/>
    </source>
</evidence>
<protein>
    <submittedName>
        <fullName evidence="2">Uncharacterized protein</fullName>
    </submittedName>
</protein>